<evidence type="ECO:0000313" key="1">
    <source>
        <dbReference type="Proteomes" id="UP000887565"/>
    </source>
</evidence>
<organism evidence="1 2">
    <name type="scientific">Romanomermis culicivorax</name>
    <name type="common">Nematode worm</name>
    <dbReference type="NCBI Taxonomy" id="13658"/>
    <lineage>
        <taxon>Eukaryota</taxon>
        <taxon>Metazoa</taxon>
        <taxon>Ecdysozoa</taxon>
        <taxon>Nematoda</taxon>
        <taxon>Enoplea</taxon>
        <taxon>Dorylaimia</taxon>
        <taxon>Mermithida</taxon>
        <taxon>Mermithoidea</taxon>
        <taxon>Mermithidae</taxon>
        <taxon>Romanomermis</taxon>
    </lineage>
</organism>
<accession>A0A915K5B6</accession>
<protein>
    <submittedName>
        <fullName evidence="2">Uncharacterized protein</fullName>
    </submittedName>
</protein>
<dbReference type="AlphaFoldDB" id="A0A915K5B6"/>
<dbReference type="Proteomes" id="UP000887565">
    <property type="component" value="Unplaced"/>
</dbReference>
<name>A0A915K5B6_ROMCU</name>
<dbReference type="WBParaSite" id="nRc.2.0.1.t33528-RA">
    <property type="protein sequence ID" value="nRc.2.0.1.t33528-RA"/>
    <property type="gene ID" value="nRc.2.0.1.g33528"/>
</dbReference>
<proteinExistence type="predicted"/>
<evidence type="ECO:0000313" key="2">
    <source>
        <dbReference type="WBParaSite" id="nRc.2.0.1.t33528-RA"/>
    </source>
</evidence>
<keyword evidence="1" id="KW-1185">Reference proteome</keyword>
<sequence>MRPSMEAVDMVLALEPPAYVQYATCHNDKTVCRKKKTIINGYGRGKKMMVADVIT</sequence>
<reference evidence="2" key="1">
    <citation type="submission" date="2022-11" db="UniProtKB">
        <authorList>
            <consortium name="WormBaseParasite"/>
        </authorList>
    </citation>
    <scope>IDENTIFICATION</scope>
</reference>